<evidence type="ECO:0000256" key="6">
    <source>
        <dbReference type="ARBA" id="ARBA00023033"/>
    </source>
</evidence>
<dbReference type="AlphaFoldDB" id="A0ABD3N4Y7"/>
<dbReference type="PROSITE" id="PS00086">
    <property type="entry name" value="CYTOCHROME_P450"/>
    <property type="match status" value="1"/>
</dbReference>
<evidence type="ECO:0000256" key="5">
    <source>
        <dbReference type="ARBA" id="ARBA00023004"/>
    </source>
</evidence>
<keyword evidence="4 8" id="KW-0560">Oxidoreductase</keyword>
<proteinExistence type="inferred from homology"/>
<dbReference type="GO" id="GO:0004497">
    <property type="term" value="F:monooxygenase activity"/>
    <property type="evidence" value="ECO:0007669"/>
    <property type="project" value="UniProtKB-KW"/>
</dbReference>
<evidence type="ECO:0000313" key="12">
    <source>
        <dbReference type="Proteomes" id="UP001530315"/>
    </source>
</evidence>
<evidence type="ECO:0000256" key="3">
    <source>
        <dbReference type="ARBA" id="ARBA00022723"/>
    </source>
</evidence>
<accession>A0ABD3N4Y7</accession>
<feature type="chain" id="PRO_5044795851" description="Cytochrome P450" evidence="10">
    <location>
        <begin position="33"/>
        <end position="605"/>
    </location>
</feature>
<dbReference type="InterPro" id="IPR002401">
    <property type="entry name" value="Cyt_P450_E_grp-I"/>
</dbReference>
<evidence type="ECO:0000313" key="11">
    <source>
        <dbReference type="EMBL" id="KAL3769627.1"/>
    </source>
</evidence>
<evidence type="ECO:0000256" key="8">
    <source>
        <dbReference type="RuleBase" id="RU000461"/>
    </source>
</evidence>
<dbReference type="InterPro" id="IPR017972">
    <property type="entry name" value="Cyt_P450_CS"/>
</dbReference>
<evidence type="ECO:0008006" key="13">
    <source>
        <dbReference type="Google" id="ProtNLM"/>
    </source>
</evidence>
<evidence type="ECO:0000256" key="7">
    <source>
        <dbReference type="PIRSR" id="PIRSR602401-1"/>
    </source>
</evidence>
<protein>
    <recommendedName>
        <fullName evidence="13">Cytochrome P450</fullName>
    </recommendedName>
</protein>
<keyword evidence="3 7" id="KW-0479">Metal-binding</keyword>
<sequence length="605" mass="67379">MTMMTMPTKRRHHQQLELLVLLLASLSALTSAFELPRRIAFLGNSHTRTRSNHNPTFSRSPNQHGVRIDSKGGSTQLQSTLFPSVVTKISTVISPPLRNSILFGSAAALLYKNRKKFYPPNLPTPDSSFSEPLPDGSLGCPFLGNIAFFTKVGDRKTGTGAFYRMQSSLSRNPRIFKYAPLGRPSVVISGMSNVKRVFNQEFKLVKTGILSKSFAEMFGGESLLFATNPDRHQFLRRLVGKSMTPEQINFAMPALIASAAQQIDTLKVGKDVEMEEVLTRYTLDVAWRQILGLDLKDDEIDTFYDAVNDWIGGILSPTTSILPIFNKYRRCGKALTYLISKIDDKLDSLKRNGPDGSTMSGMYFAKDEEDPSKSLDRSEIISNTLLLILAGSETAASTLTVSMLALGLHKDALKKLKDEQLAMMSKYEGEDMTRDMLEKDCPYLDAFVKEVMRVKPLATTGAMRFAQETFVLDGKQVPKGYGVGFNPYLTHFLDPALKKEDGSHMDIVMGFKPERWMDDDTKPTEYMPFGVGPRYCLGVNLALAEMKVFLALFARRVDFDMTNTTPENVEWKRVSIIPKPKDGALISVLSMSDPSSMVVRSALSV</sequence>
<dbReference type="GO" id="GO:0046872">
    <property type="term" value="F:metal ion binding"/>
    <property type="evidence" value="ECO:0007669"/>
    <property type="project" value="UniProtKB-KW"/>
</dbReference>
<evidence type="ECO:0000256" key="1">
    <source>
        <dbReference type="ARBA" id="ARBA00010617"/>
    </source>
</evidence>
<organism evidence="11 12">
    <name type="scientific">Stephanodiscus triporus</name>
    <dbReference type="NCBI Taxonomy" id="2934178"/>
    <lineage>
        <taxon>Eukaryota</taxon>
        <taxon>Sar</taxon>
        <taxon>Stramenopiles</taxon>
        <taxon>Ochrophyta</taxon>
        <taxon>Bacillariophyta</taxon>
        <taxon>Coscinodiscophyceae</taxon>
        <taxon>Thalassiosirophycidae</taxon>
        <taxon>Stephanodiscales</taxon>
        <taxon>Stephanodiscaceae</taxon>
        <taxon>Stephanodiscus</taxon>
    </lineage>
</organism>
<dbReference type="Proteomes" id="UP001530315">
    <property type="component" value="Unassembled WGS sequence"/>
</dbReference>
<keyword evidence="10" id="KW-0732">Signal</keyword>
<name>A0ABD3N4Y7_9STRA</name>
<dbReference type="Pfam" id="PF00067">
    <property type="entry name" value="p450"/>
    <property type="match status" value="1"/>
</dbReference>
<feature type="region of interest" description="Disordered" evidence="9">
    <location>
        <begin position="46"/>
        <end position="75"/>
    </location>
</feature>
<dbReference type="PRINTS" id="PR00463">
    <property type="entry name" value="EP450I"/>
</dbReference>
<keyword evidence="5 7" id="KW-0408">Iron</keyword>
<evidence type="ECO:0000256" key="10">
    <source>
        <dbReference type="SAM" id="SignalP"/>
    </source>
</evidence>
<evidence type="ECO:0000256" key="2">
    <source>
        <dbReference type="ARBA" id="ARBA00022617"/>
    </source>
</evidence>
<comment type="caution">
    <text evidence="11">The sequence shown here is derived from an EMBL/GenBank/DDBJ whole genome shotgun (WGS) entry which is preliminary data.</text>
</comment>
<dbReference type="Gene3D" id="1.10.630.10">
    <property type="entry name" value="Cytochrome P450"/>
    <property type="match status" value="1"/>
</dbReference>
<dbReference type="SUPFAM" id="SSF48264">
    <property type="entry name" value="Cytochrome P450"/>
    <property type="match status" value="1"/>
</dbReference>
<feature type="binding site" description="axial binding residue" evidence="7">
    <location>
        <position position="536"/>
    </location>
    <ligand>
        <name>heme</name>
        <dbReference type="ChEBI" id="CHEBI:30413"/>
    </ligand>
    <ligandPart>
        <name>Fe</name>
        <dbReference type="ChEBI" id="CHEBI:18248"/>
    </ligandPart>
</feature>
<evidence type="ECO:0000256" key="4">
    <source>
        <dbReference type="ARBA" id="ARBA00023002"/>
    </source>
</evidence>
<dbReference type="PANTHER" id="PTHR24286:SF384">
    <property type="entry name" value="P450, PUTATIVE (EUROFUNG)-RELATED"/>
    <property type="match status" value="1"/>
</dbReference>
<feature type="signal peptide" evidence="10">
    <location>
        <begin position="1"/>
        <end position="32"/>
    </location>
</feature>
<dbReference type="PANTHER" id="PTHR24286">
    <property type="entry name" value="CYTOCHROME P450 26"/>
    <property type="match status" value="1"/>
</dbReference>
<dbReference type="InterPro" id="IPR001128">
    <property type="entry name" value="Cyt_P450"/>
</dbReference>
<keyword evidence="6 8" id="KW-0503">Monooxygenase</keyword>
<dbReference type="InterPro" id="IPR036396">
    <property type="entry name" value="Cyt_P450_sf"/>
</dbReference>
<comment type="similarity">
    <text evidence="1 8">Belongs to the cytochrome P450 family.</text>
</comment>
<keyword evidence="2 7" id="KW-0349">Heme</keyword>
<feature type="compositionally biased region" description="Polar residues" evidence="9">
    <location>
        <begin position="52"/>
        <end position="63"/>
    </location>
</feature>
<dbReference type="EMBL" id="JALLAZ020001652">
    <property type="protein sequence ID" value="KAL3769627.1"/>
    <property type="molecule type" value="Genomic_DNA"/>
</dbReference>
<comment type="cofactor">
    <cofactor evidence="7">
        <name>heme</name>
        <dbReference type="ChEBI" id="CHEBI:30413"/>
    </cofactor>
</comment>
<dbReference type="CDD" id="cd00302">
    <property type="entry name" value="cytochrome_P450"/>
    <property type="match status" value="1"/>
</dbReference>
<evidence type="ECO:0000256" key="9">
    <source>
        <dbReference type="SAM" id="MobiDB-lite"/>
    </source>
</evidence>
<reference evidence="11 12" key="1">
    <citation type="submission" date="2024-10" db="EMBL/GenBank/DDBJ databases">
        <title>Updated reference genomes for cyclostephanoid diatoms.</title>
        <authorList>
            <person name="Roberts W.R."/>
            <person name="Alverson A.J."/>
        </authorList>
    </citation>
    <scope>NUCLEOTIDE SEQUENCE [LARGE SCALE GENOMIC DNA]</scope>
    <source>
        <strain evidence="11 12">AJA276-08</strain>
    </source>
</reference>
<gene>
    <name evidence="11" type="ORF">ACHAW5_008508</name>
</gene>
<dbReference type="PRINTS" id="PR00385">
    <property type="entry name" value="P450"/>
</dbReference>
<keyword evidence="12" id="KW-1185">Reference proteome</keyword>